<dbReference type="Proteomes" id="UP000887575">
    <property type="component" value="Unassembled WGS sequence"/>
</dbReference>
<keyword evidence="8 9" id="KW-0645">Protease</keyword>
<dbReference type="Pfam" id="PF01400">
    <property type="entry name" value="Astacin"/>
    <property type="match status" value="1"/>
</dbReference>
<keyword evidence="2 8" id="KW-0479">Metal-binding</keyword>
<dbReference type="EC" id="3.4.24.-" evidence="9"/>
<accession>A0AAF3ER50</accession>
<evidence type="ECO:0000313" key="12">
    <source>
        <dbReference type="Proteomes" id="UP000887575"/>
    </source>
</evidence>
<dbReference type="SMART" id="SM00235">
    <property type="entry name" value="ZnMc"/>
    <property type="match status" value="1"/>
</dbReference>
<dbReference type="GO" id="GO:0006508">
    <property type="term" value="P:proteolysis"/>
    <property type="evidence" value="ECO:0007669"/>
    <property type="project" value="UniProtKB-KW"/>
</dbReference>
<dbReference type="GO" id="GO:0004222">
    <property type="term" value="F:metalloendopeptidase activity"/>
    <property type="evidence" value="ECO:0007669"/>
    <property type="project" value="UniProtKB-UniRule"/>
</dbReference>
<dbReference type="SMART" id="SM00254">
    <property type="entry name" value="ShKT"/>
    <property type="match status" value="1"/>
</dbReference>
<dbReference type="SUPFAM" id="SSF55486">
    <property type="entry name" value="Metalloproteases ('zincins'), catalytic domain"/>
    <property type="match status" value="1"/>
</dbReference>
<keyword evidence="8 9" id="KW-0378">Hydrolase</keyword>
<evidence type="ECO:0000259" key="11">
    <source>
        <dbReference type="PROSITE" id="PS51864"/>
    </source>
</evidence>
<evidence type="ECO:0000256" key="9">
    <source>
        <dbReference type="RuleBase" id="RU361183"/>
    </source>
</evidence>
<comment type="function">
    <text evidence="1">Metalloprotease.</text>
</comment>
<feature type="domain" description="ShKT" evidence="10">
    <location>
        <begin position="554"/>
        <end position="588"/>
    </location>
</feature>
<dbReference type="InterPro" id="IPR029058">
    <property type="entry name" value="AB_hydrolase_fold"/>
</dbReference>
<evidence type="ECO:0000256" key="3">
    <source>
        <dbReference type="ARBA" id="ARBA00022729"/>
    </source>
</evidence>
<sequence length="588" mass="66256">MKLRLTFLFLFSLNLVDSKCGDYTTCGTCAGVKQGLTSCLWCVDAGACVQTTQAGCGKADQIKYAYDCPQNPRPGYEYNETLARGLGIVAVAAANSDNEAQIQDCLSKVSTNVFKQYTKVCDSKGNTCSGFLAYSALENLIVMSMRGSRETDQFLEEGVDFVFNKLTTMPTVGGKVDSYFYDAWNAIFGMGMETDLKALVLTYPNAGLLCVGHSLGGSMASIAAAYSVKKGYFAPEKVRLITYGEPRTGDMTYAMNHDESVWHTYRLVNNLDPIPHMPAKFVDNLFDNPFHHRFEVWYQDGMQENAPYQLCQRADDDACSNSVGAKQNIADHQTYFERDLADWYKTGLPNEARTIERAFNSYHRSTCIRFQPRDQETDYLNIVKGYGCYSQVGRTGGKQEISLGRGCLFHEIIVHELMHSVGFWHEHSRADRDDHIRIVWENILPGMKSQFDKVAASLQDLQGEKYDYLSIMHYDSTAFSRNGKNTIETVEEGFTELIGSANDLSKNDIIKINKLYECEAPTQSRKAQKTVVKPPIRGRIRPKIDVVENGSEKCIDHFVDCPHFSQYCKRASFFFVMKSYCPFTCNHC</sequence>
<dbReference type="PANTHER" id="PTHR45908:SF18">
    <property type="entry name" value="FUNGAL LIPASE-LIKE DOMAIN-CONTAINING PROTEIN"/>
    <property type="match status" value="1"/>
</dbReference>
<evidence type="ECO:0000313" key="13">
    <source>
        <dbReference type="WBParaSite" id="MBELARI_LOCUS16491"/>
    </source>
</evidence>
<dbReference type="Gene3D" id="3.40.390.10">
    <property type="entry name" value="Collagenase (Catalytic Domain)"/>
    <property type="match status" value="1"/>
</dbReference>
<dbReference type="Gene3D" id="3.40.50.1820">
    <property type="entry name" value="alpha/beta hydrolase"/>
    <property type="match status" value="1"/>
</dbReference>
<dbReference type="CDD" id="cd00519">
    <property type="entry name" value="Lipase_3"/>
    <property type="match status" value="1"/>
</dbReference>
<dbReference type="GO" id="GO:0006629">
    <property type="term" value="P:lipid metabolic process"/>
    <property type="evidence" value="ECO:0007669"/>
    <property type="project" value="InterPro"/>
</dbReference>
<dbReference type="InterPro" id="IPR002921">
    <property type="entry name" value="Fungal_lipase-type"/>
</dbReference>
<evidence type="ECO:0000256" key="5">
    <source>
        <dbReference type="ARBA" id="ARBA00023049"/>
    </source>
</evidence>
<feature type="binding site" evidence="8">
    <location>
        <position position="415"/>
    </location>
    <ligand>
        <name>Zn(2+)</name>
        <dbReference type="ChEBI" id="CHEBI:29105"/>
        <note>catalytic</note>
    </ligand>
</feature>
<evidence type="ECO:0000256" key="1">
    <source>
        <dbReference type="ARBA" id="ARBA00002657"/>
    </source>
</evidence>
<protein>
    <recommendedName>
        <fullName evidence="9">Metalloendopeptidase</fullName>
        <ecNumber evidence="9">3.4.24.-</ecNumber>
    </recommendedName>
</protein>
<organism evidence="12 13">
    <name type="scientific">Mesorhabditis belari</name>
    <dbReference type="NCBI Taxonomy" id="2138241"/>
    <lineage>
        <taxon>Eukaryota</taxon>
        <taxon>Metazoa</taxon>
        <taxon>Ecdysozoa</taxon>
        <taxon>Nematoda</taxon>
        <taxon>Chromadorea</taxon>
        <taxon>Rhabditida</taxon>
        <taxon>Rhabditina</taxon>
        <taxon>Rhabditomorpha</taxon>
        <taxon>Rhabditoidea</taxon>
        <taxon>Rhabditidae</taxon>
        <taxon>Mesorhabditinae</taxon>
        <taxon>Mesorhabditis</taxon>
    </lineage>
</organism>
<dbReference type="PROSITE" id="PS51670">
    <property type="entry name" value="SHKT"/>
    <property type="match status" value="1"/>
</dbReference>
<reference evidence="13" key="1">
    <citation type="submission" date="2024-02" db="UniProtKB">
        <authorList>
            <consortium name="WormBaseParasite"/>
        </authorList>
    </citation>
    <scope>IDENTIFICATION</scope>
</reference>
<dbReference type="SUPFAM" id="SSF53474">
    <property type="entry name" value="alpha/beta-Hydrolases"/>
    <property type="match status" value="1"/>
</dbReference>
<feature type="active site" evidence="8">
    <location>
        <position position="416"/>
    </location>
</feature>
<dbReference type="Gene3D" id="1.10.10.1940">
    <property type="match status" value="1"/>
</dbReference>
<keyword evidence="12" id="KW-1185">Reference proteome</keyword>
<dbReference type="AlphaFoldDB" id="A0AAF3ER50"/>
<proteinExistence type="predicted"/>
<dbReference type="PROSITE" id="PS51864">
    <property type="entry name" value="ASTACIN"/>
    <property type="match status" value="1"/>
</dbReference>
<evidence type="ECO:0000256" key="6">
    <source>
        <dbReference type="ARBA" id="ARBA00023157"/>
    </source>
</evidence>
<dbReference type="PANTHER" id="PTHR45908">
    <property type="entry name" value="PROTEIN CBG11750-RELATED"/>
    <property type="match status" value="1"/>
</dbReference>
<dbReference type="InterPro" id="IPR006026">
    <property type="entry name" value="Peptidase_Metallo"/>
</dbReference>
<feature type="domain" description="Peptidase M12A" evidence="11">
    <location>
        <begin position="321"/>
        <end position="519"/>
    </location>
</feature>
<keyword evidence="3 9" id="KW-0732">Signal</keyword>
<feature type="chain" id="PRO_5041769291" description="Metalloendopeptidase" evidence="9">
    <location>
        <begin position="19"/>
        <end position="588"/>
    </location>
</feature>
<keyword evidence="6 7" id="KW-1015">Disulfide bond</keyword>
<dbReference type="InterPro" id="IPR024079">
    <property type="entry name" value="MetalloPept_cat_dom_sf"/>
</dbReference>
<dbReference type="WBParaSite" id="MBELARI_LOCUS16491">
    <property type="protein sequence ID" value="MBELARI_LOCUS16491"/>
    <property type="gene ID" value="MBELARI_LOCUS16491"/>
</dbReference>
<evidence type="ECO:0000259" key="10">
    <source>
        <dbReference type="PROSITE" id="PS51670"/>
    </source>
</evidence>
<name>A0AAF3ER50_9BILA</name>
<dbReference type="Pfam" id="PF01549">
    <property type="entry name" value="ShK"/>
    <property type="match status" value="1"/>
</dbReference>
<dbReference type="GO" id="GO:0008270">
    <property type="term" value="F:zinc ion binding"/>
    <property type="evidence" value="ECO:0007669"/>
    <property type="project" value="UniProtKB-UniRule"/>
</dbReference>
<comment type="caution">
    <text evidence="7">Lacks conserved residue(s) required for the propagation of feature annotation.</text>
</comment>
<dbReference type="FunFam" id="1.10.10.1940:FF:000002">
    <property type="entry name" value="PHAryngeal gland Toxin-related"/>
    <property type="match status" value="1"/>
</dbReference>
<evidence type="ECO:0000256" key="2">
    <source>
        <dbReference type="ARBA" id="ARBA00022723"/>
    </source>
</evidence>
<feature type="binding site" evidence="8">
    <location>
        <position position="425"/>
    </location>
    <ligand>
        <name>Zn(2+)</name>
        <dbReference type="ChEBI" id="CHEBI:29105"/>
        <note>catalytic</note>
    </ligand>
</feature>
<dbReference type="PRINTS" id="PR00480">
    <property type="entry name" value="ASTACIN"/>
</dbReference>
<feature type="signal peptide" evidence="9">
    <location>
        <begin position="1"/>
        <end position="18"/>
    </location>
</feature>
<dbReference type="InterPro" id="IPR034035">
    <property type="entry name" value="Astacin-like_dom"/>
</dbReference>
<evidence type="ECO:0000256" key="8">
    <source>
        <dbReference type="PROSITE-ProRule" id="PRU01211"/>
    </source>
</evidence>
<evidence type="ECO:0000256" key="4">
    <source>
        <dbReference type="ARBA" id="ARBA00022833"/>
    </source>
</evidence>
<keyword evidence="5 8" id="KW-0482">Metalloprotease</keyword>
<feature type="binding site" evidence="8">
    <location>
        <position position="419"/>
    </location>
    <ligand>
        <name>Zn(2+)</name>
        <dbReference type="ChEBI" id="CHEBI:29105"/>
        <note>catalytic</note>
    </ligand>
</feature>
<evidence type="ECO:0000256" key="7">
    <source>
        <dbReference type="PROSITE-ProRule" id="PRU01005"/>
    </source>
</evidence>
<dbReference type="InterPro" id="IPR001506">
    <property type="entry name" value="Peptidase_M12A"/>
</dbReference>
<dbReference type="CDD" id="cd04280">
    <property type="entry name" value="ZnMc_astacin_like"/>
    <property type="match status" value="1"/>
</dbReference>
<dbReference type="InterPro" id="IPR003582">
    <property type="entry name" value="ShKT_dom"/>
</dbReference>
<dbReference type="Pfam" id="PF01764">
    <property type="entry name" value="Lipase_3"/>
    <property type="match status" value="1"/>
</dbReference>
<comment type="cofactor">
    <cofactor evidence="8 9">
        <name>Zn(2+)</name>
        <dbReference type="ChEBI" id="CHEBI:29105"/>
    </cofactor>
    <text evidence="8 9">Binds 1 zinc ion per subunit.</text>
</comment>
<feature type="disulfide bond" evidence="7">
    <location>
        <begin position="554"/>
        <end position="588"/>
    </location>
</feature>
<keyword evidence="4 8" id="KW-0862">Zinc</keyword>